<dbReference type="Pfam" id="PF19780">
    <property type="entry name" value="DUF6265"/>
    <property type="match status" value="1"/>
</dbReference>
<feature type="domain" description="DUF6265" evidence="2">
    <location>
        <begin position="43"/>
        <end position="150"/>
    </location>
</feature>
<dbReference type="EMBL" id="CP036287">
    <property type="protein sequence ID" value="QDU68424.1"/>
    <property type="molecule type" value="Genomic_DNA"/>
</dbReference>
<keyword evidence="4" id="KW-1185">Reference proteome</keyword>
<keyword evidence="1" id="KW-0732">Signal</keyword>
<accession>A0A518BN70</accession>
<reference evidence="3 4" key="1">
    <citation type="submission" date="2019-02" db="EMBL/GenBank/DDBJ databases">
        <title>Deep-cultivation of Planctomycetes and their phenomic and genomic characterization uncovers novel biology.</title>
        <authorList>
            <person name="Wiegand S."/>
            <person name="Jogler M."/>
            <person name="Boedeker C."/>
            <person name="Pinto D."/>
            <person name="Vollmers J."/>
            <person name="Rivas-Marin E."/>
            <person name="Kohn T."/>
            <person name="Peeters S.H."/>
            <person name="Heuer A."/>
            <person name="Rast P."/>
            <person name="Oberbeckmann S."/>
            <person name="Bunk B."/>
            <person name="Jeske O."/>
            <person name="Meyerdierks A."/>
            <person name="Storesund J.E."/>
            <person name="Kallscheuer N."/>
            <person name="Luecker S."/>
            <person name="Lage O.M."/>
            <person name="Pohl T."/>
            <person name="Merkel B.J."/>
            <person name="Hornburger P."/>
            <person name="Mueller R.-W."/>
            <person name="Bruemmer F."/>
            <person name="Labrenz M."/>
            <person name="Spormann A.M."/>
            <person name="Op den Camp H."/>
            <person name="Overmann J."/>
            <person name="Amann R."/>
            <person name="Jetten M.S.M."/>
            <person name="Mascher T."/>
            <person name="Medema M.H."/>
            <person name="Devos D.P."/>
            <person name="Kaster A.-K."/>
            <person name="Ovreas L."/>
            <person name="Rohde M."/>
            <person name="Galperin M.Y."/>
            <person name="Jogler C."/>
        </authorList>
    </citation>
    <scope>NUCLEOTIDE SEQUENCE [LARGE SCALE GENOMIC DNA]</scope>
    <source>
        <strain evidence="3 4">Pla133</strain>
    </source>
</reference>
<proteinExistence type="predicted"/>
<gene>
    <name evidence="3" type="ORF">Pla133_35210</name>
</gene>
<sequence length="168" mass="18798" precursor="true">MKYALALMLCAVAPVLVSSTAPTQEPEQPTALTGAEQLAAMTWLEGAWECEIWGGRFQSTYGTPEGGVLLSASKLLVKKRAQFFEFELFLVREGTVLLVPHPEGEAADPFELSEFDAKARKAVFENPANDFPTRITYHRESDERLVITLDDPHHGTERRDLFEFEPVD</sequence>
<evidence type="ECO:0000313" key="3">
    <source>
        <dbReference type="EMBL" id="QDU68424.1"/>
    </source>
</evidence>
<evidence type="ECO:0000259" key="2">
    <source>
        <dbReference type="Pfam" id="PF19780"/>
    </source>
</evidence>
<dbReference type="AlphaFoldDB" id="A0A518BN70"/>
<protein>
    <recommendedName>
        <fullName evidence="2">DUF6265 domain-containing protein</fullName>
    </recommendedName>
</protein>
<dbReference type="RefSeq" id="WP_145067416.1">
    <property type="nucleotide sequence ID" value="NZ_CP036287.1"/>
</dbReference>
<name>A0A518BN70_9BACT</name>
<evidence type="ECO:0000256" key="1">
    <source>
        <dbReference type="SAM" id="SignalP"/>
    </source>
</evidence>
<dbReference type="Proteomes" id="UP000316921">
    <property type="component" value="Chromosome"/>
</dbReference>
<feature type="signal peptide" evidence="1">
    <location>
        <begin position="1"/>
        <end position="23"/>
    </location>
</feature>
<evidence type="ECO:0000313" key="4">
    <source>
        <dbReference type="Proteomes" id="UP000316921"/>
    </source>
</evidence>
<dbReference type="KEGG" id="pbap:Pla133_35210"/>
<feature type="chain" id="PRO_5022007816" description="DUF6265 domain-containing protein" evidence="1">
    <location>
        <begin position="24"/>
        <end position="168"/>
    </location>
</feature>
<organism evidence="3 4">
    <name type="scientific">Engelhardtia mirabilis</name>
    <dbReference type="NCBI Taxonomy" id="2528011"/>
    <lineage>
        <taxon>Bacteria</taxon>
        <taxon>Pseudomonadati</taxon>
        <taxon>Planctomycetota</taxon>
        <taxon>Planctomycetia</taxon>
        <taxon>Planctomycetia incertae sedis</taxon>
        <taxon>Engelhardtia</taxon>
    </lineage>
</organism>
<dbReference type="InterPro" id="IPR046232">
    <property type="entry name" value="DUF6265"/>
</dbReference>